<proteinExistence type="predicted"/>
<gene>
    <name evidence="1" type="ORF">MM415B00582_0003</name>
</gene>
<sequence>MAATIAETLLSLDQYAQILGIPPVHFAQGVSAAYPDDGGCRSVWFQYDWQSPGKASREGLARAIAQAESMIAQLTGFWPAPKWIEEEVRPFPRQRLMVDGIGRAFYPAFATGRRKTVGARWGRFIAGGRRRLTLVAEGAGVMYPADLSNGVAEISVVWDASFPLSASEVAVFPSGCTSANLQIRELAVSVEPDEIVIRGHPARFFDPTLWEDAEAIDADNPLSYQEGVDVYRVYTSSEGEAYAPVEFGWQTLTSAASTIGYGLLQEWNSQAGIVCPVPTTWDETLEEWQVGAFSPGVEPNTMQLFYQAGWPRDQLGRVAEPFAQAIAALATALLVEPICGCANAEKLSGRWQRTPQERELVSFKQLDCPWGNQLGAFDAYKMLSAFYGGAGGMSL</sequence>
<dbReference type="EMBL" id="MT141504">
    <property type="protein sequence ID" value="QJA63717.1"/>
    <property type="molecule type" value="Genomic_DNA"/>
</dbReference>
<reference evidence="1" key="1">
    <citation type="submission" date="2020-03" db="EMBL/GenBank/DDBJ databases">
        <title>The deep terrestrial virosphere.</title>
        <authorList>
            <person name="Holmfeldt K."/>
            <person name="Nilsson E."/>
            <person name="Simone D."/>
            <person name="Lopez-Fernandez M."/>
            <person name="Wu X."/>
            <person name="de Brujin I."/>
            <person name="Lundin D."/>
            <person name="Andersson A."/>
            <person name="Bertilsson S."/>
            <person name="Dopson M."/>
        </authorList>
    </citation>
    <scope>NUCLEOTIDE SEQUENCE</scope>
    <source>
        <strain evidence="1">MM415B00582</strain>
    </source>
</reference>
<evidence type="ECO:0000313" key="1">
    <source>
        <dbReference type="EMBL" id="QJA63717.1"/>
    </source>
</evidence>
<dbReference type="AlphaFoldDB" id="A0A6M3J3H7"/>
<name>A0A6M3J3H7_9ZZZZ</name>
<accession>A0A6M3J3H7</accession>
<protein>
    <submittedName>
        <fullName evidence="1">Uncharacterized protein</fullName>
    </submittedName>
</protein>
<organism evidence="1">
    <name type="scientific">viral metagenome</name>
    <dbReference type="NCBI Taxonomy" id="1070528"/>
    <lineage>
        <taxon>unclassified sequences</taxon>
        <taxon>metagenomes</taxon>
        <taxon>organismal metagenomes</taxon>
    </lineage>
</organism>